<evidence type="ECO:0000313" key="2">
    <source>
        <dbReference type="Proteomes" id="UP000257139"/>
    </source>
</evidence>
<gene>
    <name evidence="1" type="ORF">CBM2594_B30109</name>
</gene>
<proteinExistence type="predicted"/>
<protein>
    <submittedName>
        <fullName evidence="1">Uncharacterized protein</fullName>
    </submittedName>
</protein>
<dbReference type="Proteomes" id="UP000257139">
    <property type="component" value="Chromosome CBM2594_b"/>
</dbReference>
<reference evidence="1 2" key="1">
    <citation type="submission" date="2018-01" db="EMBL/GenBank/DDBJ databases">
        <authorList>
            <person name="Clerissi C."/>
        </authorList>
    </citation>
    <scope>NUCLEOTIDE SEQUENCE [LARGE SCALE GENOMIC DNA]</scope>
    <source>
        <strain evidence="1">Cupriavidus taiwanensis STM 6021</strain>
    </source>
</reference>
<dbReference type="AlphaFoldDB" id="A0A7Z7NPR4"/>
<evidence type="ECO:0000313" key="1">
    <source>
        <dbReference type="EMBL" id="SPC22259.1"/>
    </source>
</evidence>
<sequence>MIAGRGLKQNANSEGLAFFFARCRLRELFNGQAVQLGRACPSGPFGRDYTAFATGEKPAAA</sequence>
<name>A0A7Z7NPR4_9BURK</name>
<dbReference type="EMBL" id="LT978514">
    <property type="protein sequence ID" value="SPC22259.1"/>
    <property type="molecule type" value="Genomic_DNA"/>
</dbReference>
<accession>A0A7Z7NPR4</accession>
<organism evidence="1 2">
    <name type="scientific">Cupriavidus taiwanensis</name>
    <dbReference type="NCBI Taxonomy" id="164546"/>
    <lineage>
        <taxon>Bacteria</taxon>
        <taxon>Pseudomonadati</taxon>
        <taxon>Pseudomonadota</taxon>
        <taxon>Betaproteobacteria</taxon>
        <taxon>Burkholderiales</taxon>
        <taxon>Burkholderiaceae</taxon>
        <taxon>Cupriavidus</taxon>
    </lineage>
</organism>